<keyword evidence="3 5" id="KW-1005">Bacterial flagellum biogenesis</keyword>
<evidence type="ECO:0000256" key="5">
    <source>
        <dbReference type="RuleBase" id="RU362076"/>
    </source>
</evidence>
<dbReference type="KEGG" id="dal:Dalk_1016"/>
<dbReference type="InterPro" id="IPR025965">
    <property type="entry name" value="FlgD/Vpr_Ig-like"/>
</dbReference>
<keyword evidence="7" id="KW-0969">Cilium</keyword>
<evidence type="ECO:0000313" key="7">
    <source>
        <dbReference type="EMBL" id="ACL02719.1"/>
    </source>
</evidence>
<evidence type="ECO:0000256" key="1">
    <source>
        <dbReference type="ARBA" id="ARBA00010577"/>
    </source>
</evidence>
<dbReference type="HOGENOM" id="CLU_047535_0_1_7"/>
<organism evidence="7 8">
    <name type="scientific">Desulfatibacillum aliphaticivorans</name>
    <dbReference type="NCBI Taxonomy" id="218208"/>
    <lineage>
        <taxon>Bacteria</taxon>
        <taxon>Pseudomonadati</taxon>
        <taxon>Thermodesulfobacteriota</taxon>
        <taxon>Desulfobacteria</taxon>
        <taxon>Desulfobacterales</taxon>
        <taxon>Desulfatibacillaceae</taxon>
        <taxon>Desulfatibacillum</taxon>
    </lineage>
</organism>
<dbReference type="Pfam" id="PF13860">
    <property type="entry name" value="FlgD_ig"/>
    <property type="match status" value="1"/>
</dbReference>
<dbReference type="RefSeq" id="WP_012610157.1">
    <property type="nucleotide sequence ID" value="NC_011768.1"/>
</dbReference>
<dbReference type="AlphaFoldDB" id="B8FK44"/>
<dbReference type="Proteomes" id="UP000000739">
    <property type="component" value="Chromosome"/>
</dbReference>
<comment type="function">
    <text evidence="4 5">Required for flagellar hook formation. May act as a scaffolding protein.</text>
</comment>
<dbReference type="GO" id="GO:0044781">
    <property type="term" value="P:bacterial-type flagellum organization"/>
    <property type="evidence" value="ECO:0007669"/>
    <property type="project" value="UniProtKB-UniRule"/>
</dbReference>
<evidence type="ECO:0000313" key="8">
    <source>
        <dbReference type="Proteomes" id="UP000000739"/>
    </source>
</evidence>
<dbReference type="Gene3D" id="2.60.40.4070">
    <property type="match status" value="1"/>
</dbReference>
<protein>
    <recommendedName>
        <fullName evidence="2 5">Basal-body rod modification protein FlgD</fullName>
    </recommendedName>
</protein>
<evidence type="ECO:0000259" key="6">
    <source>
        <dbReference type="Pfam" id="PF13860"/>
    </source>
</evidence>
<dbReference type="eggNOG" id="COG1843">
    <property type="taxonomic scope" value="Bacteria"/>
</dbReference>
<dbReference type="Pfam" id="PF03963">
    <property type="entry name" value="FlgD"/>
    <property type="match status" value="1"/>
</dbReference>
<feature type="domain" description="FlgD/Vpr Ig-like" evidence="6">
    <location>
        <begin position="106"/>
        <end position="177"/>
    </location>
</feature>
<sequence>MTTSINTWSVGAGAYSNPTTESTGTGLGQEDFLQLLIAQLKNQDPLNPMEGTDFTAQLAQFSSLEQLFGIGDSLEEMLSIQSNNGTGDVGYLLGKVIVAEDDSLTVNGGLSSSANFTIEEDAAVSISIFDSYGIEVKTINAGSLEAGTYSVGWDGRDDSGVSVEDGSYSYEVSAKDSSGLPVSTYTVVSGEVTGITYEYGAPYLLLGDQMVSAGSILEVHMPETATDSES</sequence>
<evidence type="ECO:0000256" key="4">
    <source>
        <dbReference type="ARBA" id="ARBA00024746"/>
    </source>
</evidence>
<evidence type="ECO:0000256" key="3">
    <source>
        <dbReference type="ARBA" id="ARBA00022795"/>
    </source>
</evidence>
<reference evidence="7 8" key="1">
    <citation type="journal article" date="2012" name="Environ. Microbiol.">
        <title>The genome sequence of Desulfatibacillum alkenivorans AK-01: a blueprint for anaerobic alkane oxidation.</title>
        <authorList>
            <person name="Callaghan A.V."/>
            <person name="Morris B.E."/>
            <person name="Pereira I.A."/>
            <person name="McInerney M.J."/>
            <person name="Austin R.N."/>
            <person name="Groves J.T."/>
            <person name="Kukor J.J."/>
            <person name="Suflita J.M."/>
            <person name="Young L.Y."/>
            <person name="Zylstra G.J."/>
            <person name="Wawrik B."/>
        </authorList>
    </citation>
    <scope>NUCLEOTIDE SEQUENCE [LARGE SCALE GENOMIC DNA]</scope>
    <source>
        <strain evidence="7 8">AK-01</strain>
    </source>
</reference>
<name>B8FK44_DESAL</name>
<proteinExistence type="inferred from homology"/>
<gene>
    <name evidence="7" type="ordered locus">Dalk_1016</name>
</gene>
<keyword evidence="7" id="KW-0966">Cell projection</keyword>
<dbReference type="EMBL" id="CP001322">
    <property type="protein sequence ID" value="ACL02719.1"/>
    <property type="molecule type" value="Genomic_DNA"/>
</dbReference>
<keyword evidence="8" id="KW-1185">Reference proteome</keyword>
<dbReference type="InterPro" id="IPR005648">
    <property type="entry name" value="FlgD"/>
</dbReference>
<evidence type="ECO:0000256" key="2">
    <source>
        <dbReference type="ARBA" id="ARBA00016013"/>
    </source>
</evidence>
<comment type="similarity">
    <text evidence="1 5">Belongs to the FlgD family.</text>
</comment>
<keyword evidence="7" id="KW-0282">Flagellum</keyword>
<accession>B8FK44</accession>